<dbReference type="Pfam" id="PF00035">
    <property type="entry name" value="dsrm"/>
    <property type="match status" value="1"/>
</dbReference>
<evidence type="ECO:0000256" key="1">
    <source>
        <dbReference type="PROSITE-ProRule" id="PRU00266"/>
    </source>
</evidence>
<dbReference type="AlphaFoldDB" id="A0AAD7AKX5"/>
<accession>A0AAD7AKX5</accession>
<dbReference type="SMART" id="SM00358">
    <property type="entry name" value="DSRM"/>
    <property type="match status" value="1"/>
</dbReference>
<keyword evidence="4" id="KW-1185">Reference proteome</keyword>
<evidence type="ECO:0000259" key="2">
    <source>
        <dbReference type="PROSITE" id="PS50137"/>
    </source>
</evidence>
<feature type="domain" description="DRBM" evidence="2">
    <location>
        <begin position="4"/>
        <end position="71"/>
    </location>
</feature>
<evidence type="ECO:0000313" key="3">
    <source>
        <dbReference type="EMBL" id="KAJ7361278.1"/>
    </source>
</evidence>
<protein>
    <recommendedName>
        <fullName evidence="2">DRBM domain-containing protein</fullName>
    </recommendedName>
</protein>
<dbReference type="GO" id="GO:0003723">
    <property type="term" value="F:RNA binding"/>
    <property type="evidence" value="ECO:0007669"/>
    <property type="project" value="UniProtKB-UniRule"/>
</dbReference>
<dbReference type="SUPFAM" id="SSF54768">
    <property type="entry name" value="dsRNA-binding domain-like"/>
    <property type="match status" value="1"/>
</dbReference>
<keyword evidence="1" id="KW-0694">RNA-binding</keyword>
<dbReference type="InterPro" id="IPR014720">
    <property type="entry name" value="dsRBD_dom"/>
</dbReference>
<dbReference type="Proteomes" id="UP001218218">
    <property type="component" value="Unassembled WGS sequence"/>
</dbReference>
<proteinExistence type="predicted"/>
<organism evidence="3 4">
    <name type="scientific">Mycena albidolilacea</name>
    <dbReference type="NCBI Taxonomy" id="1033008"/>
    <lineage>
        <taxon>Eukaryota</taxon>
        <taxon>Fungi</taxon>
        <taxon>Dikarya</taxon>
        <taxon>Basidiomycota</taxon>
        <taxon>Agaricomycotina</taxon>
        <taxon>Agaricomycetes</taxon>
        <taxon>Agaricomycetidae</taxon>
        <taxon>Agaricales</taxon>
        <taxon>Marasmiineae</taxon>
        <taxon>Mycenaceae</taxon>
        <taxon>Mycena</taxon>
    </lineage>
</organism>
<dbReference type="EMBL" id="JARIHO010000005">
    <property type="protein sequence ID" value="KAJ7361278.1"/>
    <property type="molecule type" value="Genomic_DNA"/>
</dbReference>
<sequence>MSEHYRTGLNNVAQQRGYTISYEATWTGPRHKPLWTAKVYLNNIEWGCGTDGTSGSAKEIAAKKALVALGALQA</sequence>
<dbReference type="Gene3D" id="3.30.160.20">
    <property type="match status" value="1"/>
</dbReference>
<reference evidence="3" key="1">
    <citation type="submission" date="2023-03" db="EMBL/GenBank/DDBJ databases">
        <title>Massive genome expansion in bonnet fungi (Mycena s.s.) driven by repeated elements and novel gene families across ecological guilds.</title>
        <authorList>
            <consortium name="Lawrence Berkeley National Laboratory"/>
            <person name="Harder C.B."/>
            <person name="Miyauchi S."/>
            <person name="Viragh M."/>
            <person name="Kuo A."/>
            <person name="Thoen E."/>
            <person name="Andreopoulos B."/>
            <person name="Lu D."/>
            <person name="Skrede I."/>
            <person name="Drula E."/>
            <person name="Henrissat B."/>
            <person name="Morin E."/>
            <person name="Kohler A."/>
            <person name="Barry K."/>
            <person name="LaButti K."/>
            <person name="Morin E."/>
            <person name="Salamov A."/>
            <person name="Lipzen A."/>
            <person name="Mereny Z."/>
            <person name="Hegedus B."/>
            <person name="Baldrian P."/>
            <person name="Stursova M."/>
            <person name="Weitz H."/>
            <person name="Taylor A."/>
            <person name="Grigoriev I.V."/>
            <person name="Nagy L.G."/>
            <person name="Martin F."/>
            <person name="Kauserud H."/>
        </authorList>
    </citation>
    <scope>NUCLEOTIDE SEQUENCE</scope>
    <source>
        <strain evidence="3">CBHHK002</strain>
    </source>
</reference>
<gene>
    <name evidence="3" type="ORF">DFH08DRAFT_843650</name>
</gene>
<name>A0AAD7AKX5_9AGAR</name>
<comment type="caution">
    <text evidence="3">The sequence shown here is derived from an EMBL/GenBank/DDBJ whole genome shotgun (WGS) entry which is preliminary data.</text>
</comment>
<dbReference type="PROSITE" id="PS50137">
    <property type="entry name" value="DS_RBD"/>
    <property type="match status" value="1"/>
</dbReference>
<evidence type="ECO:0000313" key="4">
    <source>
        <dbReference type="Proteomes" id="UP001218218"/>
    </source>
</evidence>